<dbReference type="Gene3D" id="3.40.50.12780">
    <property type="entry name" value="N-terminal domain of ligase-like"/>
    <property type="match status" value="1"/>
</dbReference>
<evidence type="ECO:0000259" key="3">
    <source>
        <dbReference type="Pfam" id="PF00501"/>
    </source>
</evidence>
<dbReference type="SUPFAM" id="SSF56801">
    <property type="entry name" value="Acetyl-CoA synthetase-like"/>
    <property type="match status" value="1"/>
</dbReference>
<dbReference type="PANTHER" id="PTHR43272">
    <property type="entry name" value="LONG-CHAIN-FATTY-ACID--COA LIGASE"/>
    <property type="match status" value="1"/>
</dbReference>
<dbReference type="EMBL" id="KV453912">
    <property type="protein sequence ID" value="ODV79223.1"/>
    <property type="molecule type" value="Genomic_DNA"/>
</dbReference>
<sequence length="748" mass="83983">MSSYLIPASEPTSAVSKYLPLGSEALFNDPVAPAQPGYTPVYRNRATKAGIIKALHPDLATYNHLFNNAAHMYADRPCMGSRPYNYTTHELGPSFESLTYAQVYERKRNLGSGILYSLQHNPYLLDSDAHQKIRNHNHDYKSYGSDVTGVDNKNYELEKSVSFILSIFASNRMEWLLADLACSAYAITNTALYDNLGADVTKYILELTKSPVVVCSYDKIELLLQFKRDHPDIMNNLVSIISMDPIELVDKSLIASAKQLKVEVHDIHQIENLGKTHRIDELNPNPESLYTISFTSGTTGSKPKGAMISHATAAAGGSVFTSLLSHAAVNDKAFILLPLTHIYERQTSAFALITGYYLGFPQLQVGASKPKDAFTLMLEDLRIFRPTYFSIVPRLLNKVESYIKTAVDRLEPEQKQEINRIIEYKTKQQSLSDGSTGEHYYYDNYAPYKALKSLVGFENLKWTQTGSAPVAASTIVYLKAALGIGIRLLYGMTETFACMCSSGIYEQTPGSCGSSAVTQEFRLREIPSMNYYVKDGKGELLVRGTSNFKGYYYNIEETKKMFDEDGWLLTGDIAYVEPINNRIYIVDRVKNFFKLAQGEYVSPEKVENKYLSSNPCINQLFVHGDSIRSFVVGVAGIDYTEGLRFLTEECGFKSSGKPAPEDLLKEMNKVECKKKFLAKLNRNVGTKLNKLELLHNIHIDINPLTVERDVVTPTQKIKRVVAAKFFKDVIHRLYEIEQSLIAPSRAKL</sequence>
<dbReference type="GO" id="GO:0016020">
    <property type="term" value="C:membrane"/>
    <property type="evidence" value="ECO:0007669"/>
    <property type="project" value="TreeGrafter"/>
</dbReference>
<protein>
    <submittedName>
        <fullName evidence="4">Acetyl-CoA synthetase-like protein</fullName>
    </submittedName>
</protein>
<dbReference type="STRING" id="984487.A0A1E4SI97"/>
<dbReference type="GO" id="GO:0005783">
    <property type="term" value="C:endoplasmic reticulum"/>
    <property type="evidence" value="ECO:0007669"/>
    <property type="project" value="TreeGrafter"/>
</dbReference>
<name>A0A1E4SI97_9ASCO</name>
<evidence type="ECO:0000313" key="4">
    <source>
        <dbReference type="EMBL" id="ODV79223.1"/>
    </source>
</evidence>
<gene>
    <name evidence="4" type="ORF">CANTADRAFT_6381</name>
</gene>
<dbReference type="OrthoDB" id="1700726at2759"/>
<reference evidence="5" key="1">
    <citation type="submission" date="2016-05" db="EMBL/GenBank/DDBJ databases">
        <title>Comparative genomics of biotechnologically important yeasts.</title>
        <authorList>
            <consortium name="DOE Joint Genome Institute"/>
            <person name="Riley R."/>
            <person name="Haridas S."/>
            <person name="Wolfe K.H."/>
            <person name="Lopes M.R."/>
            <person name="Hittinger C.T."/>
            <person name="Goker M."/>
            <person name="Salamov A."/>
            <person name="Wisecaver J."/>
            <person name="Long T.M."/>
            <person name="Aerts A.L."/>
            <person name="Barry K."/>
            <person name="Choi C."/>
            <person name="Clum A."/>
            <person name="Coughlan A.Y."/>
            <person name="Deshpande S."/>
            <person name="Douglass A.P."/>
            <person name="Hanson S.J."/>
            <person name="Klenk H.-P."/>
            <person name="Labutti K."/>
            <person name="Lapidus A."/>
            <person name="Lindquist E."/>
            <person name="Lipzen A."/>
            <person name="Meier-Kolthoff J.P."/>
            <person name="Ohm R.A."/>
            <person name="Otillar R.P."/>
            <person name="Pangilinan J."/>
            <person name="Peng Y."/>
            <person name="Rokas A."/>
            <person name="Rosa C.A."/>
            <person name="Scheuner C."/>
            <person name="Sibirny A.A."/>
            <person name="Slot J.C."/>
            <person name="Stielow J.B."/>
            <person name="Sun H."/>
            <person name="Kurtzman C.P."/>
            <person name="Blackwell M."/>
            <person name="Grigoriev I.V."/>
            <person name="Jeffries T.W."/>
        </authorList>
    </citation>
    <scope>NUCLEOTIDE SEQUENCE [LARGE SCALE GENOMIC DNA]</scope>
    <source>
        <strain evidence="5">NRRL Y-17324</strain>
    </source>
</reference>
<dbReference type="GO" id="GO:0004467">
    <property type="term" value="F:long-chain fatty acid-CoA ligase activity"/>
    <property type="evidence" value="ECO:0007669"/>
    <property type="project" value="TreeGrafter"/>
</dbReference>
<dbReference type="AlphaFoldDB" id="A0A1E4SI97"/>
<accession>A0A1E4SI97</accession>
<dbReference type="Proteomes" id="UP000094285">
    <property type="component" value="Unassembled WGS sequence"/>
</dbReference>
<evidence type="ECO:0000256" key="1">
    <source>
        <dbReference type="ARBA" id="ARBA00022741"/>
    </source>
</evidence>
<proteinExistence type="predicted"/>
<evidence type="ECO:0000256" key="2">
    <source>
        <dbReference type="ARBA" id="ARBA00022840"/>
    </source>
</evidence>
<organism evidence="4 5">
    <name type="scientific">Suhomyces tanzawaensis NRRL Y-17324</name>
    <dbReference type="NCBI Taxonomy" id="984487"/>
    <lineage>
        <taxon>Eukaryota</taxon>
        <taxon>Fungi</taxon>
        <taxon>Dikarya</taxon>
        <taxon>Ascomycota</taxon>
        <taxon>Saccharomycotina</taxon>
        <taxon>Pichiomycetes</taxon>
        <taxon>Debaryomycetaceae</taxon>
        <taxon>Suhomyces</taxon>
    </lineage>
</organism>
<dbReference type="GeneID" id="30985015"/>
<evidence type="ECO:0000313" key="5">
    <source>
        <dbReference type="Proteomes" id="UP000094285"/>
    </source>
</evidence>
<dbReference type="RefSeq" id="XP_020064345.1">
    <property type="nucleotide sequence ID" value="XM_020210879.1"/>
</dbReference>
<keyword evidence="5" id="KW-1185">Reference proteome</keyword>
<dbReference type="InterPro" id="IPR042099">
    <property type="entry name" value="ANL_N_sf"/>
</dbReference>
<dbReference type="PANTHER" id="PTHR43272:SF33">
    <property type="entry name" value="AMP-BINDING DOMAIN-CONTAINING PROTEIN-RELATED"/>
    <property type="match status" value="1"/>
</dbReference>
<keyword evidence="2" id="KW-0067">ATP-binding</keyword>
<keyword evidence="1" id="KW-0547">Nucleotide-binding</keyword>
<dbReference type="InterPro" id="IPR000873">
    <property type="entry name" value="AMP-dep_synth/lig_dom"/>
</dbReference>
<dbReference type="Pfam" id="PF00501">
    <property type="entry name" value="AMP-binding"/>
    <property type="match status" value="1"/>
</dbReference>
<dbReference type="GO" id="GO:0005524">
    <property type="term" value="F:ATP binding"/>
    <property type="evidence" value="ECO:0007669"/>
    <property type="project" value="UniProtKB-KW"/>
</dbReference>
<feature type="domain" description="AMP-dependent synthetase/ligase" evidence="3">
    <location>
        <begin position="166"/>
        <end position="552"/>
    </location>
</feature>